<evidence type="ECO:0000313" key="2">
    <source>
        <dbReference type="Proteomes" id="UP001629230"/>
    </source>
</evidence>
<protein>
    <submittedName>
        <fullName evidence="1">Substrate-binding domain-containing protein</fullName>
    </submittedName>
</protein>
<gene>
    <name evidence="1" type="ORF">PQR57_02285</name>
</gene>
<accession>A0ABW9AIA2</accession>
<reference evidence="1 2" key="1">
    <citation type="journal article" date="2024" name="Chem. Sci.">
        <title>Discovery of megapolipeptins by genome mining of a Burkholderiales bacteria collection.</title>
        <authorList>
            <person name="Paulo B.S."/>
            <person name="Recchia M.J.J."/>
            <person name="Lee S."/>
            <person name="Fergusson C.H."/>
            <person name="Romanowski S.B."/>
            <person name="Hernandez A."/>
            <person name="Krull N."/>
            <person name="Liu D.Y."/>
            <person name="Cavanagh H."/>
            <person name="Bos A."/>
            <person name="Gray C.A."/>
            <person name="Murphy B.T."/>
            <person name="Linington R.G."/>
            <person name="Eustaquio A.S."/>
        </authorList>
    </citation>
    <scope>NUCLEOTIDE SEQUENCE [LARGE SCALE GENOMIC DNA]</scope>
    <source>
        <strain evidence="1 2">RL17-350-BIC-A</strain>
    </source>
</reference>
<name>A0ABW9AIA2_9BURK</name>
<keyword evidence="2" id="KW-1185">Reference proteome</keyword>
<dbReference type="RefSeq" id="WP_408175328.1">
    <property type="nucleotide sequence ID" value="NZ_JAQQEZ010000001.1"/>
</dbReference>
<organism evidence="1 2">
    <name type="scientific">Paraburkholderia dipogonis</name>
    <dbReference type="NCBI Taxonomy" id="1211383"/>
    <lineage>
        <taxon>Bacteria</taxon>
        <taxon>Pseudomonadati</taxon>
        <taxon>Pseudomonadota</taxon>
        <taxon>Betaproteobacteria</taxon>
        <taxon>Burkholderiales</taxon>
        <taxon>Burkholderiaceae</taxon>
        <taxon>Paraburkholderia</taxon>
    </lineage>
</organism>
<sequence>MPFDNLTMPYRTRRCSPEHFLMKTKAGLLLAIVLVTMQSAHAADLVIFSAAAMKGALENLPENYLAATGDRVRLIYGTAGQVRDRAISGQAFDLVIVPPEPLAKLTEQDLVRKGSQVDVARVRLGVAVKAGAALPAINDDPAFTRALLDAPSIGMADPATGATSGIYLARLIDRLGIGGTVAPKVKYYPEGQTAMEAMARGEVSLGLGQTSEIKPVHGVTLVGPIPEDLQLVTTYAAGIGTKSEHPDAAQKLLSYLTGPAVQTSLKANGFDLVSPTN</sequence>
<dbReference type="PANTHER" id="PTHR30632:SF11">
    <property type="entry name" value="BLR4797 PROTEIN"/>
    <property type="match status" value="1"/>
</dbReference>
<proteinExistence type="predicted"/>
<dbReference type="InterPro" id="IPR050682">
    <property type="entry name" value="ModA/WtpA"/>
</dbReference>
<evidence type="ECO:0000313" key="1">
    <source>
        <dbReference type="EMBL" id="MFL9999839.1"/>
    </source>
</evidence>
<dbReference type="SUPFAM" id="SSF53850">
    <property type="entry name" value="Periplasmic binding protein-like II"/>
    <property type="match status" value="1"/>
</dbReference>
<dbReference type="Gene3D" id="3.40.190.10">
    <property type="entry name" value="Periplasmic binding protein-like II"/>
    <property type="match status" value="2"/>
</dbReference>
<dbReference type="Pfam" id="PF13531">
    <property type="entry name" value="SBP_bac_11"/>
    <property type="match status" value="1"/>
</dbReference>
<dbReference type="Proteomes" id="UP001629230">
    <property type="component" value="Unassembled WGS sequence"/>
</dbReference>
<comment type="caution">
    <text evidence="1">The sequence shown here is derived from an EMBL/GenBank/DDBJ whole genome shotgun (WGS) entry which is preliminary data.</text>
</comment>
<dbReference type="EMBL" id="JAQQEZ010000001">
    <property type="protein sequence ID" value="MFL9999839.1"/>
    <property type="molecule type" value="Genomic_DNA"/>
</dbReference>
<dbReference type="PANTHER" id="PTHR30632">
    <property type="entry name" value="MOLYBDATE-BINDING PERIPLASMIC PROTEIN"/>
    <property type="match status" value="1"/>
</dbReference>